<dbReference type="Pfam" id="PF20172">
    <property type="entry name" value="DUF6538"/>
    <property type="match status" value="1"/>
</dbReference>
<evidence type="ECO:0000259" key="5">
    <source>
        <dbReference type="PROSITE" id="PS51898"/>
    </source>
</evidence>
<dbReference type="SUPFAM" id="SSF56349">
    <property type="entry name" value="DNA breaking-rejoining enzymes"/>
    <property type="match status" value="1"/>
</dbReference>
<dbReference type="EMBL" id="JACHEJ010000003">
    <property type="protein sequence ID" value="MBB6179848.1"/>
    <property type="molecule type" value="Genomic_DNA"/>
</dbReference>
<keyword evidence="2" id="KW-0229">DNA integration</keyword>
<evidence type="ECO:0000256" key="3">
    <source>
        <dbReference type="ARBA" id="ARBA00023125"/>
    </source>
</evidence>
<dbReference type="InterPro" id="IPR013762">
    <property type="entry name" value="Integrase-like_cat_sf"/>
</dbReference>
<dbReference type="PANTHER" id="PTHR30349:SF41">
    <property type="entry name" value="INTEGRASE_RECOMBINASE PROTEIN MJ0367-RELATED"/>
    <property type="match status" value="1"/>
</dbReference>
<comment type="caution">
    <text evidence="6">The sequence shown here is derived from an EMBL/GenBank/DDBJ whole genome shotgun (WGS) entry which is preliminary data.</text>
</comment>
<reference evidence="6 7" key="1">
    <citation type="submission" date="2020-08" db="EMBL/GenBank/DDBJ databases">
        <title>Genomic Encyclopedia of Type Strains, Phase IV (KMG-IV): sequencing the most valuable type-strain genomes for metagenomic binning, comparative biology and taxonomic classification.</title>
        <authorList>
            <person name="Goeker M."/>
        </authorList>
    </citation>
    <scope>NUCLEOTIDE SEQUENCE [LARGE SCALE GENOMIC DNA]</scope>
    <source>
        <strain evidence="6 7">DSM 102134</strain>
    </source>
</reference>
<keyword evidence="4" id="KW-0233">DNA recombination</keyword>
<organism evidence="6 7">
    <name type="scientific">Pseudorhizobium flavum</name>
    <dbReference type="NCBI Taxonomy" id="1335061"/>
    <lineage>
        <taxon>Bacteria</taxon>
        <taxon>Pseudomonadati</taxon>
        <taxon>Pseudomonadota</taxon>
        <taxon>Alphaproteobacteria</taxon>
        <taxon>Hyphomicrobiales</taxon>
        <taxon>Rhizobiaceae</taxon>
        <taxon>Rhizobium/Agrobacterium group</taxon>
        <taxon>Pseudorhizobium</taxon>
    </lineage>
</organism>
<evidence type="ECO:0000313" key="6">
    <source>
        <dbReference type="EMBL" id="MBB6179848.1"/>
    </source>
</evidence>
<dbReference type="GO" id="GO:0015074">
    <property type="term" value="P:DNA integration"/>
    <property type="evidence" value="ECO:0007669"/>
    <property type="project" value="UniProtKB-KW"/>
</dbReference>
<evidence type="ECO:0000256" key="1">
    <source>
        <dbReference type="ARBA" id="ARBA00008857"/>
    </source>
</evidence>
<dbReference type="Pfam" id="PF00589">
    <property type="entry name" value="Phage_integrase"/>
    <property type="match status" value="1"/>
</dbReference>
<keyword evidence="3" id="KW-0238">DNA-binding</keyword>
<protein>
    <submittedName>
        <fullName evidence="6">Integrase</fullName>
    </submittedName>
</protein>
<evidence type="ECO:0000256" key="4">
    <source>
        <dbReference type="ARBA" id="ARBA00023172"/>
    </source>
</evidence>
<accession>A0A7W9YWW8</accession>
<dbReference type="GO" id="GO:0003677">
    <property type="term" value="F:DNA binding"/>
    <property type="evidence" value="ECO:0007669"/>
    <property type="project" value="UniProtKB-KW"/>
</dbReference>
<dbReference type="GO" id="GO:0006310">
    <property type="term" value="P:DNA recombination"/>
    <property type="evidence" value="ECO:0007669"/>
    <property type="project" value="UniProtKB-KW"/>
</dbReference>
<evidence type="ECO:0000313" key="7">
    <source>
        <dbReference type="Proteomes" id="UP000535501"/>
    </source>
</evidence>
<dbReference type="InterPro" id="IPR046668">
    <property type="entry name" value="DUF6538"/>
</dbReference>
<feature type="domain" description="Tyr recombinase" evidence="5">
    <location>
        <begin position="364"/>
        <end position="571"/>
    </location>
</feature>
<keyword evidence="7" id="KW-1185">Reference proteome</keyword>
<dbReference type="AlphaFoldDB" id="A0A7W9YWW8"/>
<dbReference type="PROSITE" id="PS51898">
    <property type="entry name" value="TYR_RECOMBINASE"/>
    <property type="match status" value="1"/>
</dbReference>
<name>A0A7W9YWW8_9HYPH</name>
<dbReference type="Proteomes" id="UP000535501">
    <property type="component" value="Unassembled WGS sequence"/>
</dbReference>
<dbReference type="PANTHER" id="PTHR30349">
    <property type="entry name" value="PHAGE INTEGRASE-RELATED"/>
    <property type="match status" value="1"/>
</dbReference>
<dbReference type="RefSeq" id="WP_172977801.1">
    <property type="nucleotide sequence ID" value="NZ_JACHEJ010000003.1"/>
</dbReference>
<dbReference type="InterPro" id="IPR050090">
    <property type="entry name" value="Tyrosine_recombinase_XerCD"/>
</dbReference>
<sequence length="589" mass="67051">MLKPWLRGQVYWFRKGVPDELRPILNKSEEKFSLRTRDPNEAKLRFLKASAEIEERWARLRQGAVSLTHKESVAIAGQIYREMIAERENDPEGQVGQYLYDGFALGKGGVKVVPITKNQALVDKTLTKMRERREQYNQKRIDDFLLREGYRLQPDSLLRLRKHVDEAIFHARNKLDKMATGLDYGPDPEAAKYPEYVSPIKRDAKGEDTTTPLLSAAIDAWVAEKSRQTGKRGRAAWTKGSAKANELAARRFLELVGDRPLSSYRKKDAKAYKDALLVLPRTDFIKKQFVGKSFSQIVAASRDAIRTSREHNTRLAFTCIDERNINKNIGFVQAFWNWSLRNYDDVPPSLFDGMKVRGQTDALDQKDPFTAGELQSILDAPLFTGCKSPEAWLTPGKHVPFDQGIYWVPLIGLFTGARSGEIIQLDVDDLTEERGILHFNITNERKGQSLKSKASARKIPVHSMLVRLGIKEFVETQRKKGSRMFPDFPRASDGYYSTAYAPRFGRFLERIGVKTEKNSFHSFRHTFEDEALDSNVGLNVVNSLQGHSNPGMAGRYGSGKVRLRTLHEEYSKLGFDELDFSRVLVARGR</sequence>
<proteinExistence type="inferred from homology"/>
<dbReference type="Gene3D" id="1.10.443.10">
    <property type="entry name" value="Intergrase catalytic core"/>
    <property type="match status" value="1"/>
</dbReference>
<dbReference type="InterPro" id="IPR011010">
    <property type="entry name" value="DNA_brk_join_enz"/>
</dbReference>
<evidence type="ECO:0000256" key="2">
    <source>
        <dbReference type="ARBA" id="ARBA00022908"/>
    </source>
</evidence>
<gene>
    <name evidence="6" type="ORF">HNQ75_001816</name>
</gene>
<dbReference type="InterPro" id="IPR002104">
    <property type="entry name" value="Integrase_catalytic"/>
</dbReference>
<comment type="similarity">
    <text evidence="1">Belongs to the 'phage' integrase family.</text>
</comment>
<dbReference type="CDD" id="cd01184">
    <property type="entry name" value="INT_C_like_1"/>
    <property type="match status" value="1"/>
</dbReference>